<feature type="transmembrane region" description="Helical" evidence="6">
    <location>
        <begin position="15"/>
        <end position="36"/>
    </location>
</feature>
<dbReference type="Proteomes" id="UP001065174">
    <property type="component" value="Chromosome"/>
</dbReference>
<feature type="transmembrane region" description="Helical" evidence="6">
    <location>
        <begin position="92"/>
        <end position="111"/>
    </location>
</feature>
<dbReference type="EMBL" id="CP106679">
    <property type="protein sequence ID" value="UXP31066.1"/>
    <property type="molecule type" value="Genomic_DNA"/>
</dbReference>
<accession>A0ABY6CKN0</accession>
<sequence length="131" mass="14967">MLLSDHQRAGFSKRLFAYNLDITVMLLVIWPVSLFIPQNEFFYPLAVALVSLYHALMESSSWQGTLGKRYAQLVVTDEHGAPIGFGQALLRIVAKFLSLAVLFIGFFMIYFRKDRKGLHDMIAKTKVLIRN</sequence>
<evidence type="ECO:0000256" key="4">
    <source>
        <dbReference type="ARBA" id="ARBA00022989"/>
    </source>
</evidence>
<gene>
    <name evidence="8" type="ORF">N6H18_11965</name>
</gene>
<proteinExistence type="predicted"/>
<dbReference type="PANTHER" id="PTHR36115:SF4">
    <property type="entry name" value="MEMBRANE PROTEIN"/>
    <property type="match status" value="1"/>
</dbReference>
<comment type="subcellular location">
    <subcellularLocation>
        <location evidence="1">Cell membrane</location>
        <topology evidence="1">Multi-pass membrane protein</topology>
    </subcellularLocation>
</comment>
<evidence type="ECO:0000313" key="8">
    <source>
        <dbReference type="EMBL" id="UXP31066.1"/>
    </source>
</evidence>
<evidence type="ECO:0000256" key="2">
    <source>
        <dbReference type="ARBA" id="ARBA00022475"/>
    </source>
</evidence>
<keyword evidence="5 6" id="KW-0472">Membrane</keyword>
<evidence type="ECO:0000256" key="6">
    <source>
        <dbReference type="SAM" id="Phobius"/>
    </source>
</evidence>
<evidence type="ECO:0000256" key="3">
    <source>
        <dbReference type="ARBA" id="ARBA00022692"/>
    </source>
</evidence>
<evidence type="ECO:0000256" key="5">
    <source>
        <dbReference type="ARBA" id="ARBA00023136"/>
    </source>
</evidence>
<feature type="transmembrane region" description="Helical" evidence="6">
    <location>
        <begin position="41"/>
        <end position="57"/>
    </location>
</feature>
<evidence type="ECO:0000256" key="1">
    <source>
        <dbReference type="ARBA" id="ARBA00004651"/>
    </source>
</evidence>
<evidence type="ECO:0000313" key="9">
    <source>
        <dbReference type="Proteomes" id="UP001065174"/>
    </source>
</evidence>
<dbReference type="RefSeq" id="WP_262308510.1">
    <property type="nucleotide sequence ID" value="NZ_CP106679.1"/>
</dbReference>
<keyword evidence="4 6" id="KW-1133">Transmembrane helix</keyword>
<dbReference type="InterPro" id="IPR010432">
    <property type="entry name" value="RDD"/>
</dbReference>
<keyword evidence="2" id="KW-1003">Cell membrane</keyword>
<protein>
    <submittedName>
        <fullName evidence="8">RDD family protein</fullName>
    </submittedName>
</protein>
<keyword evidence="3 6" id="KW-0812">Transmembrane</keyword>
<evidence type="ECO:0000259" key="7">
    <source>
        <dbReference type="Pfam" id="PF06271"/>
    </source>
</evidence>
<dbReference type="InterPro" id="IPR051791">
    <property type="entry name" value="Pra-immunoreactive"/>
</dbReference>
<keyword evidence="9" id="KW-1185">Reference proteome</keyword>
<dbReference type="PANTHER" id="PTHR36115">
    <property type="entry name" value="PROLINE-RICH ANTIGEN HOMOLOG-RELATED"/>
    <property type="match status" value="1"/>
</dbReference>
<reference evidence="8" key="1">
    <citation type="submission" date="2022-09" db="EMBL/GenBank/DDBJ databases">
        <title>Comparative genomics and taxonomic characterization of three novel marine species of genus Reichenbachiella exhibiting antioxidant and polysaccharide degradation activities.</title>
        <authorList>
            <person name="Muhammad N."/>
            <person name="Lee Y.-J."/>
            <person name="Ko J."/>
            <person name="Kim S.-G."/>
        </authorList>
    </citation>
    <scope>NUCLEOTIDE SEQUENCE</scope>
    <source>
        <strain evidence="8">BKB1-1</strain>
    </source>
</reference>
<organism evidence="8 9">
    <name type="scientific">Reichenbachiella agarivorans</name>
    <dbReference type="NCBI Taxonomy" id="2979464"/>
    <lineage>
        <taxon>Bacteria</taxon>
        <taxon>Pseudomonadati</taxon>
        <taxon>Bacteroidota</taxon>
        <taxon>Cytophagia</taxon>
        <taxon>Cytophagales</taxon>
        <taxon>Reichenbachiellaceae</taxon>
        <taxon>Reichenbachiella</taxon>
    </lineage>
</organism>
<name>A0ABY6CKN0_9BACT</name>
<dbReference type="Pfam" id="PF06271">
    <property type="entry name" value="RDD"/>
    <property type="match status" value="1"/>
</dbReference>
<feature type="domain" description="RDD" evidence="7">
    <location>
        <begin position="9"/>
        <end position="124"/>
    </location>
</feature>